<evidence type="ECO:0000313" key="2">
    <source>
        <dbReference type="EMBL" id="CAF4074493.1"/>
    </source>
</evidence>
<comment type="caution">
    <text evidence="2">The sequence shown here is derived from an EMBL/GenBank/DDBJ whole genome shotgun (WGS) entry which is preliminary data.</text>
</comment>
<dbReference type="EMBL" id="CAJOAY010004559">
    <property type="protein sequence ID" value="CAF4074493.1"/>
    <property type="molecule type" value="Genomic_DNA"/>
</dbReference>
<dbReference type="EMBL" id="CAJNON010000031">
    <property type="protein sequence ID" value="CAF0826299.1"/>
    <property type="molecule type" value="Genomic_DNA"/>
</dbReference>
<dbReference type="Proteomes" id="UP000663891">
    <property type="component" value="Unassembled WGS sequence"/>
</dbReference>
<gene>
    <name evidence="2" type="ORF">OKA104_LOCUS34180</name>
    <name evidence="1" type="ORF">VCS650_LOCUS5353</name>
</gene>
<name>A0A819T698_9BILA</name>
<accession>A0A819T698</accession>
<proteinExistence type="predicted"/>
<dbReference type="AlphaFoldDB" id="A0A819T698"/>
<evidence type="ECO:0000313" key="3">
    <source>
        <dbReference type="Proteomes" id="UP000663881"/>
    </source>
</evidence>
<dbReference type="Proteomes" id="UP000663881">
    <property type="component" value="Unassembled WGS sequence"/>
</dbReference>
<organism evidence="2 3">
    <name type="scientific">Adineta steineri</name>
    <dbReference type="NCBI Taxonomy" id="433720"/>
    <lineage>
        <taxon>Eukaryota</taxon>
        <taxon>Metazoa</taxon>
        <taxon>Spiralia</taxon>
        <taxon>Gnathifera</taxon>
        <taxon>Rotifera</taxon>
        <taxon>Eurotatoria</taxon>
        <taxon>Bdelloidea</taxon>
        <taxon>Adinetida</taxon>
        <taxon>Adinetidae</taxon>
        <taxon>Adineta</taxon>
    </lineage>
</organism>
<sequence length="100" mass="11614">MENKMNGDEQQTDIENEENIIIICFDPNNEFNDHIEDLKQHINDSVIFYSELELCISLIKSIVDKTIFLIISPSSISQINNFNQIKNIFLFDISNNSNEC</sequence>
<protein>
    <submittedName>
        <fullName evidence="2">Uncharacterized protein</fullName>
    </submittedName>
</protein>
<evidence type="ECO:0000313" key="1">
    <source>
        <dbReference type="EMBL" id="CAF0826299.1"/>
    </source>
</evidence>
<reference evidence="2" key="1">
    <citation type="submission" date="2021-02" db="EMBL/GenBank/DDBJ databases">
        <authorList>
            <person name="Nowell W R."/>
        </authorList>
    </citation>
    <scope>NUCLEOTIDE SEQUENCE</scope>
</reference>